<dbReference type="GO" id="GO:0004175">
    <property type="term" value="F:endopeptidase activity"/>
    <property type="evidence" value="ECO:0007669"/>
    <property type="project" value="UniProtKB-ARBA"/>
</dbReference>
<dbReference type="Proteomes" id="UP000194761">
    <property type="component" value="Unassembled WGS sequence"/>
</dbReference>
<dbReference type="GO" id="GO:0080120">
    <property type="term" value="P:CAAX-box protein maturation"/>
    <property type="evidence" value="ECO:0007669"/>
    <property type="project" value="UniProtKB-ARBA"/>
</dbReference>
<evidence type="ECO:0000259" key="2">
    <source>
        <dbReference type="Pfam" id="PF02517"/>
    </source>
</evidence>
<feature type="transmembrane region" description="Helical" evidence="1">
    <location>
        <begin position="88"/>
        <end position="109"/>
    </location>
</feature>
<keyword evidence="1" id="KW-0472">Membrane</keyword>
<dbReference type="InterPro" id="IPR003675">
    <property type="entry name" value="Rce1/LyrA-like_dom"/>
</dbReference>
<dbReference type="EMBL" id="NGFP01000043">
    <property type="protein sequence ID" value="OUC97158.1"/>
    <property type="molecule type" value="Genomic_DNA"/>
</dbReference>
<feature type="domain" description="CAAX prenyl protease 2/Lysostaphin resistance protein A-like" evidence="2">
    <location>
        <begin position="140"/>
        <end position="228"/>
    </location>
</feature>
<keyword evidence="4" id="KW-1185">Reference proteome</keyword>
<feature type="transmembrane region" description="Helical" evidence="1">
    <location>
        <begin position="6"/>
        <end position="26"/>
    </location>
</feature>
<organism evidence="3 4">
    <name type="scientific">Streptosporangium minutum</name>
    <dbReference type="NCBI Taxonomy" id="569862"/>
    <lineage>
        <taxon>Bacteria</taxon>
        <taxon>Bacillati</taxon>
        <taxon>Actinomycetota</taxon>
        <taxon>Actinomycetes</taxon>
        <taxon>Streptosporangiales</taxon>
        <taxon>Streptosporangiaceae</taxon>
        <taxon>Streptosporangium</taxon>
    </lineage>
</organism>
<feature type="transmembrane region" description="Helical" evidence="1">
    <location>
        <begin position="47"/>
        <end position="68"/>
    </location>
</feature>
<feature type="transmembrane region" description="Helical" evidence="1">
    <location>
        <begin position="160"/>
        <end position="186"/>
    </location>
</feature>
<evidence type="ECO:0000313" key="4">
    <source>
        <dbReference type="Proteomes" id="UP000194761"/>
    </source>
</evidence>
<accession>A0A243RQ92</accession>
<gene>
    <name evidence="3" type="ORF">CA984_12180</name>
</gene>
<evidence type="ECO:0000313" key="3">
    <source>
        <dbReference type="EMBL" id="OUC97158.1"/>
    </source>
</evidence>
<sequence>MSFTPLTLVLAVVLVGYLAVVSPLLGKRSYDKLARTRDQDPTAYRRMFTFWSAELWVLAAVALLVVAVEPGLDAADIGLVIKESLDTTLGAIVGFLVAATAVVLVLRWLTAKGKFVPGKQTAPGRQAVSHLLPRTSAERWYAAGLSVTAGITEEIVYRGLLIAVGMGALGLSKEVAAAGALAVFVVGHLYQGWRGMLVVTLLGATLTSVYLRSGSLLLPILLHALIDLRGLVFSPLPRREVVEHAG</sequence>
<dbReference type="Pfam" id="PF02517">
    <property type="entry name" value="Rce1-like"/>
    <property type="match status" value="1"/>
</dbReference>
<name>A0A243RQ92_9ACTN</name>
<protein>
    <recommendedName>
        <fullName evidence="2">CAAX prenyl protease 2/Lysostaphin resistance protein A-like domain-containing protein</fullName>
    </recommendedName>
</protein>
<keyword evidence="1" id="KW-1133">Transmembrane helix</keyword>
<dbReference type="RefSeq" id="WP_086571370.1">
    <property type="nucleotide sequence ID" value="NZ_NGFP01000043.1"/>
</dbReference>
<comment type="caution">
    <text evidence="3">The sequence shown here is derived from an EMBL/GenBank/DDBJ whole genome shotgun (WGS) entry which is preliminary data.</text>
</comment>
<proteinExistence type="predicted"/>
<evidence type="ECO:0000256" key="1">
    <source>
        <dbReference type="SAM" id="Phobius"/>
    </source>
</evidence>
<feature type="transmembrane region" description="Helical" evidence="1">
    <location>
        <begin position="192"/>
        <end position="211"/>
    </location>
</feature>
<reference evidence="3 4" key="1">
    <citation type="submission" date="2017-05" db="EMBL/GenBank/DDBJ databases">
        <title>Biotechnological potential of actinobacteria isolated from South African environments.</title>
        <authorList>
            <person name="Le Roes-Hill M."/>
            <person name="Prins A."/>
            <person name="Durrell K.A."/>
        </authorList>
    </citation>
    <scope>NUCLEOTIDE SEQUENCE [LARGE SCALE GENOMIC DNA]</scope>
    <source>
        <strain evidence="3">M26</strain>
    </source>
</reference>
<keyword evidence="1" id="KW-0812">Transmembrane</keyword>
<dbReference type="AlphaFoldDB" id="A0A243RQ92"/>